<feature type="binding site" evidence="13">
    <location>
        <position position="56"/>
    </location>
    <ligand>
        <name>substrate</name>
    </ligand>
</feature>
<keyword evidence="8 13" id="KW-0949">S-adenosyl-L-methionine</keyword>
<evidence type="ECO:0000256" key="6">
    <source>
        <dbReference type="ARBA" id="ARBA00022576"/>
    </source>
</evidence>
<dbReference type="PANTHER" id="PTHR42684:SF17">
    <property type="entry name" value="ADENOSYLMETHIONINE-8-AMINO-7-OXONONANOATE AMINOTRANSFERASE"/>
    <property type="match status" value="1"/>
</dbReference>
<dbReference type="NCBIfam" id="NF004624">
    <property type="entry name" value="PRK05964.1"/>
    <property type="match status" value="1"/>
</dbReference>
<dbReference type="CDD" id="cd00610">
    <property type="entry name" value="OAT_like"/>
    <property type="match status" value="1"/>
</dbReference>
<comment type="cofactor">
    <cofactor evidence="1 13">
        <name>pyridoxal 5'-phosphate</name>
        <dbReference type="ChEBI" id="CHEBI:597326"/>
    </cofactor>
</comment>
<comment type="subunit">
    <text evidence="4 13">Homodimer.</text>
</comment>
<feature type="binding site" evidence="13">
    <location>
        <begin position="116"/>
        <end position="117"/>
    </location>
    <ligand>
        <name>pyridoxal 5'-phosphate</name>
        <dbReference type="ChEBI" id="CHEBI:597326"/>
    </ligand>
</feature>
<dbReference type="Gene3D" id="3.90.1150.10">
    <property type="entry name" value="Aspartate Aminotransferase, domain 1"/>
    <property type="match status" value="1"/>
</dbReference>
<keyword evidence="6 13" id="KW-0032">Aminotransferase</keyword>
<dbReference type="FunFam" id="3.40.640.10:FF:000078">
    <property type="entry name" value="Adenosylmethionine-8-amino-7-oxononanoate aminotransferase"/>
    <property type="match status" value="1"/>
</dbReference>
<feature type="modified residue" description="N6-(pyridoxal phosphate)lysine" evidence="13">
    <location>
        <position position="284"/>
    </location>
</feature>
<dbReference type="InterPro" id="IPR015422">
    <property type="entry name" value="PyrdxlP-dep_Trfase_small"/>
</dbReference>
<evidence type="ECO:0000256" key="7">
    <source>
        <dbReference type="ARBA" id="ARBA00022679"/>
    </source>
</evidence>
<dbReference type="NCBIfam" id="TIGR00508">
    <property type="entry name" value="bioA"/>
    <property type="match status" value="1"/>
</dbReference>
<evidence type="ECO:0000256" key="3">
    <source>
        <dbReference type="ARBA" id="ARBA00005063"/>
    </source>
</evidence>
<dbReference type="GO" id="GO:0004015">
    <property type="term" value="F:adenosylmethionine-8-amino-7-oxononanoate transaminase activity"/>
    <property type="evidence" value="ECO:0007669"/>
    <property type="project" value="UniProtKB-UniRule"/>
</dbReference>
<dbReference type="InterPro" id="IPR015421">
    <property type="entry name" value="PyrdxlP-dep_Trfase_major"/>
</dbReference>
<dbReference type="InterPro" id="IPR005814">
    <property type="entry name" value="Aminotrans_3"/>
</dbReference>
<feature type="binding site" evidence="13">
    <location>
        <position position="149"/>
    </location>
    <ligand>
        <name>substrate</name>
    </ligand>
</feature>
<comment type="catalytic activity">
    <reaction evidence="11 13">
        <text>(8S)-8-amino-7-oxononanoate + S-adenosyl-L-methionine = S-adenosyl-4-methylsulfanyl-2-oxobutanoate + (7R,8S)-7,8-diammoniononanoate</text>
        <dbReference type="Rhea" id="RHEA:16861"/>
        <dbReference type="ChEBI" id="CHEBI:16490"/>
        <dbReference type="ChEBI" id="CHEBI:59789"/>
        <dbReference type="ChEBI" id="CHEBI:149468"/>
        <dbReference type="ChEBI" id="CHEBI:149469"/>
        <dbReference type="EC" id="2.6.1.62"/>
    </reaction>
</comment>
<evidence type="ECO:0000313" key="14">
    <source>
        <dbReference type="EMBL" id="MBB3103876.1"/>
    </source>
</evidence>
<evidence type="ECO:0000256" key="4">
    <source>
        <dbReference type="ARBA" id="ARBA00011738"/>
    </source>
</evidence>
<keyword evidence="10 13" id="KW-0663">Pyridoxal phosphate</keyword>
<evidence type="ECO:0000256" key="2">
    <source>
        <dbReference type="ARBA" id="ARBA00004496"/>
    </source>
</evidence>
<dbReference type="EC" id="2.6.1.62" evidence="13"/>
<dbReference type="PANTHER" id="PTHR42684">
    <property type="entry name" value="ADENOSYLMETHIONINE-8-AMINO-7-OXONONANOATE AMINOTRANSFERASE"/>
    <property type="match status" value="1"/>
</dbReference>
<feature type="binding site" evidence="13">
    <location>
        <position position="284"/>
    </location>
    <ligand>
        <name>substrate</name>
    </ligand>
</feature>
<dbReference type="AlphaFoldDB" id="A0A839T5W8"/>
<evidence type="ECO:0000256" key="12">
    <source>
        <dbReference type="ARBA" id="ARBA00060970"/>
    </source>
</evidence>
<name>A0A839T5W8_AZOMA</name>
<feature type="binding site" evidence="13">
    <location>
        <position position="414"/>
    </location>
    <ligand>
        <name>substrate</name>
    </ligand>
</feature>
<evidence type="ECO:0000256" key="9">
    <source>
        <dbReference type="ARBA" id="ARBA00022756"/>
    </source>
</evidence>
<dbReference type="NCBIfam" id="NF005443">
    <property type="entry name" value="PRK07030.1"/>
    <property type="match status" value="1"/>
</dbReference>
<comment type="function">
    <text evidence="13">Catalyzes the transfer of the alpha-amino group from S-adenosyl-L-methionine (SAM) to 7-keto-8-aminopelargonic acid (KAPA) to form 7,8-diaminopelargonic acid (DAPA). It is the only aminotransferase known to utilize SAM as an amino donor.</text>
</comment>
<dbReference type="UniPathway" id="UPA00078">
    <property type="reaction ID" value="UER00160"/>
</dbReference>
<dbReference type="InterPro" id="IPR005815">
    <property type="entry name" value="BioA"/>
</dbReference>
<dbReference type="PROSITE" id="PS00600">
    <property type="entry name" value="AA_TRANSFER_CLASS_3"/>
    <property type="match status" value="1"/>
</dbReference>
<reference evidence="14 15" key="1">
    <citation type="submission" date="2020-08" db="EMBL/GenBank/DDBJ databases">
        <title>Genomic Encyclopedia of Type Strains, Phase III (KMG-III): the genomes of soil and plant-associated and newly described type strains.</title>
        <authorList>
            <person name="Whitman W."/>
        </authorList>
    </citation>
    <scope>NUCLEOTIDE SEQUENCE [LARGE SCALE GENOMIC DNA]</scope>
    <source>
        <strain evidence="14 15">CECT 4462</strain>
    </source>
</reference>
<dbReference type="Pfam" id="PF00202">
    <property type="entry name" value="Aminotran_3"/>
    <property type="match status" value="1"/>
</dbReference>
<feature type="binding site" evidence="13">
    <location>
        <position position="255"/>
    </location>
    <ligand>
        <name>pyridoxal 5'-phosphate</name>
        <dbReference type="ChEBI" id="CHEBI:597326"/>
    </ligand>
</feature>
<dbReference type="GO" id="GO:0005737">
    <property type="term" value="C:cytoplasm"/>
    <property type="evidence" value="ECO:0007669"/>
    <property type="project" value="UniProtKB-SubCell"/>
</dbReference>
<dbReference type="Proteomes" id="UP000549250">
    <property type="component" value="Unassembled WGS sequence"/>
</dbReference>
<evidence type="ECO:0000313" key="15">
    <source>
        <dbReference type="Proteomes" id="UP000549250"/>
    </source>
</evidence>
<evidence type="ECO:0000256" key="13">
    <source>
        <dbReference type="HAMAP-Rule" id="MF_00834"/>
    </source>
</evidence>
<dbReference type="HAMAP" id="MF_00834">
    <property type="entry name" value="BioA"/>
    <property type="match status" value="1"/>
</dbReference>
<feature type="binding site" evidence="13">
    <location>
        <position position="319"/>
    </location>
    <ligand>
        <name>substrate</name>
    </ligand>
</feature>
<proteinExistence type="inferred from homology"/>
<dbReference type="RefSeq" id="WP_183166788.1">
    <property type="nucleotide sequence ID" value="NZ_JACHXI010000010.1"/>
</dbReference>
<dbReference type="SUPFAM" id="SSF53383">
    <property type="entry name" value="PLP-dependent transferases"/>
    <property type="match status" value="1"/>
</dbReference>
<keyword evidence="15" id="KW-1185">Reference proteome</keyword>
<evidence type="ECO:0000256" key="8">
    <source>
        <dbReference type="ARBA" id="ARBA00022691"/>
    </source>
</evidence>
<keyword evidence="5 13" id="KW-0963">Cytoplasm</keyword>
<accession>A0A839T5W8</accession>
<comment type="pathway">
    <text evidence="3 13">Cofactor biosynthesis; biotin biosynthesis; 7,8-diaminononanoate from 8-amino-7-oxononanoate (SAM route): step 1/1.</text>
</comment>
<keyword evidence="7 13" id="KW-0808">Transferase</keyword>
<dbReference type="GO" id="GO:0009102">
    <property type="term" value="P:biotin biosynthetic process"/>
    <property type="evidence" value="ECO:0007669"/>
    <property type="project" value="UniProtKB-UniRule"/>
</dbReference>
<protein>
    <recommendedName>
        <fullName evidence="13">Adenosylmethionine-8-amino-7-oxononanoate aminotransferase</fullName>
        <ecNumber evidence="13">2.6.1.62</ecNumber>
    </recommendedName>
    <alternativeName>
        <fullName evidence="13">7,8-diamino-pelargonic acid aminotransferase</fullName>
        <shortName evidence="13">DAPA AT</shortName>
        <shortName evidence="13">DAPA aminotransferase</shortName>
    </alternativeName>
    <alternativeName>
        <fullName evidence="13">7,8-diaminononanoate synthase</fullName>
        <shortName evidence="13">DANS</shortName>
    </alternativeName>
    <alternativeName>
        <fullName evidence="13">Diaminopelargonic acid synthase</fullName>
    </alternativeName>
</protein>
<dbReference type="Gene3D" id="3.40.640.10">
    <property type="entry name" value="Type I PLP-dependent aspartate aminotransferase-like (Major domain)"/>
    <property type="match status" value="1"/>
</dbReference>
<dbReference type="InterPro" id="IPR049704">
    <property type="entry name" value="Aminotrans_3_PPA_site"/>
</dbReference>
<comment type="subcellular location">
    <subcellularLocation>
        <location evidence="2 13">Cytoplasm</location>
    </subcellularLocation>
</comment>
<evidence type="ECO:0000256" key="11">
    <source>
        <dbReference type="ARBA" id="ARBA00048449"/>
    </source>
</evidence>
<gene>
    <name evidence="13" type="primary">bioA</name>
    <name evidence="14" type="ORF">FHR87_002286</name>
</gene>
<sequence length="468" mass="52447">MSRNHAWMQRDLAVVWHPCTQMKDHEQLPLIPIRRGEGVWLEDFDGKRYLDAVSSWWVNVFGHANPRINARIRGQLENLEHVMLAGFSHAPVIELSERLLQLAPPGLSRAFYADNGSSGIEVALKMSYHYWRNSGHAQKKRFVTLTNSYHGETVAAMSVGDVALFTDIYKPLLLDTLKVASPDCYLRPEGMDWAEHSRNMFSHMEQCLAEHHHEIAAVIVEPLIQGAGGMRMYHPVYLQLLREACTRYRVHLIHDEIAVGFGRTGTLFACEQAGITPDFLVLSKALTGGYLPMAAVLTTNELYQAFYDDYTTLRAFLHSHTYTGNPLACAAALATLDIFEQDGVIEANRALAAHMGQACAHLAEHPHVAEVRQTGMVLAIEMVQDKASKTPYPWQERRGMTVYQHALERGALLRPLGNVVYLLPPYVITPDQIDFLAEVATKGIDLATRKSASTRVDMGRYPGHRDPG</sequence>
<evidence type="ECO:0000256" key="1">
    <source>
        <dbReference type="ARBA" id="ARBA00001933"/>
    </source>
</evidence>
<feature type="site" description="Participates in the substrate recognition with KAPA and in a stacking interaction with the adenine ring of SAM" evidence="13">
    <location>
        <position position="19"/>
    </location>
</feature>
<organism evidence="14 15">
    <name type="scientific">Azomonas macrocytogenes</name>
    <name type="common">Azotobacter macrocytogenes</name>
    <dbReference type="NCBI Taxonomy" id="69962"/>
    <lineage>
        <taxon>Bacteria</taxon>
        <taxon>Pseudomonadati</taxon>
        <taxon>Pseudomonadota</taxon>
        <taxon>Gammaproteobacteria</taxon>
        <taxon>Pseudomonadales</taxon>
        <taxon>Pseudomonadaceae</taxon>
        <taxon>Azomonas</taxon>
    </lineage>
</organism>
<comment type="similarity">
    <text evidence="12 13">Belongs to the class-III pyridoxal-phosphate-dependent aminotransferase family. BioA subfamily.</text>
</comment>
<evidence type="ECO:0000256" key="10">
    <source>
        <dbReference type="ARBA" id="ARBA00022898"/>
    </source>
</evidence>
<comment type="caution">
    <text evidence="14">The sequence shown here is derived from an EMBL/GenBank/DDBJ whole genome shotgun (WGS) entry which is preliminary data.</text>
</comment>
<evidence type="ECO:0000256" key="5">
    <source>
        <dbReference type="ARBA" id="ARBA00022490"/>
    </source>
</evidence>
<keyword evidence="9 13" id="KW-0093">Biotin biosynthesis</keyword>
<dbReference type="GO" id="GO:0030170">
    <property type="term" value="F:pyridoxal phosphate binding"/>
    <property type="evidence" value="ECO:0007669"/>
    <property type="project" value="UniProtKB-UniRule"/>
</dbReference>
<dbReference type="EMBL" id="JACHXI010000010">
    <property type="protein sequence ID" value="MBB3103876.1"/>
    <property type="molecule type" value="Genomic_DNA"/>
</dbReference>
<dbReference type="InterPro" id="IPR015424">
    <property type="entry name" value="PyrdxlP-dep_Trfase"/>
</dbReference>
<feature type="binding site" evidence="13">
    <location>
        <begin position="320"/>
        <end position="321"/>
    </location>
    <ligand>
        <name>pyridoxal 5'-phosphate</name>
        <dbReference type="ChEBI" id="CHEBI:597326"/>
    </ligand>
</feature>